<dbReference type="Gene3D" id="3.30.950.10">
    <property type="entry name" value="Methyltransferase, Cobalt-precorrin-4 Transmethylase, Domain 2"/>
    <property type="match status" value="1"/>
</dbReference>
<dbReference type="CDD" id="cd11641">
    <property type="entry name" value="Precorrin-4_C11-MT"/>
    <property type="match status" value="1"/>
</dbReference>
<dbReference type="InterPro" id="IPR006362">
    <property type="entry name" value="Cbl_synth_CobM/CibF"/>
</dbReference>
<dbReference type="GO" id="GO:0046026">
    <property type="term" value="F:precorrin-4 C11-methyltransferase activity"/>
    <property type="evidence" value="ECO:0007669"/>
    <property type="project" value="InterPro"/>
</dbReference>
<comment type="similarity">
    <text evidence="2">Belongs to the precorrin methyltransferase family.</text>
</comment>
<dbReference type="SUPFAM" id="SSF53790">
    <property type="entry name" value="Tetrapyrrole methylase"/>
    <property type="match status" value="1"/>
</dbReference>
<feature type="domain" description="Tetrapyrrole methylase" evidence="7">
    <location>
        <begin position="2"/>
        <end position="207"/>
    </location>
</feature>
<name>A0A0F9DX10_9ZZZZ</name>
<dbReference type="InterPro" id="IPR035996">
    <property type="entry name" value="4pyrrol_Methylase_sf"/>
</dbReference>
<dbReference type="EMBL" id="LAZR01027221">
    <property type="protein sequence ID" value="KKL66393.1"/>
    <property type="molecule type" value="Genomic_DNA"/>
</dbReference>
<reference evidence="8" key="1">
    <citation type="journal article" date="2015" name="Nature">
        <title>Complex archaea that bridge the gap between prokaryotes and eukaryotes.</title>
        <authorList>
            <person name="Spang A."/>
            <person name="Saw J.H."/>
            <person name="Jorgensen S.L."/>
            <person name="Zaremba-Niedzwiedzka K."/>
            <person name="Martijn J."/>
            <person name="Lind A.E."/>
            <person name="van Eijk R."/>
            <person name="Schleper C."/>
            <person name="Guy L."/>
            <person name="Ettema T.J."/>
        </authorList>
    </citation>
    <scope>NUCLEOTIDE SEQUENCE</scope>
</reference>
<dbReference type="UniPathway" id="UPA00148"/>
<dbReference type="PROSITE" id="PS00840">
    <property type="entry name" value="SUMT_2"/>
    <property type="match status" value="1"/>
</dbReference>
<keyword evidence="6" id="KW-0949">S-adenosyl-L-methionine</keyword>
<keyword evidence="5" id="KW-0808">Transferase</keyword>
<dbReference type="InterPro" id="IPR000878">
    <property type="entry name" value="4pyrrol_Mease"/>
</dbReference>
<protein>
    <recommendedName>
        <fullName evidence="7">Tetrapyrrole methylase domain-containing protein</fullName>
    </recommendedName>
</protein>
<evidence type="ECO:0000256" key="4">
    <source>
        <dbReference type="ARBA" id="ARBA00022603"/>
    </source>
</evidence>
<evidence type="ECO:0000256" key="1">
    <source>
        <dbReference type="ARBA" id="ARBA00004953"/>
    </source>
</evidence>
<dbReference type="GO" id="GO:0032259">
    <property type="term" value="P:methylation"/>
    <property type="evidence" value="ECO:0007669"/>
    <property type="project" value="UniProtKB-KW"/>
</dbReference>
<dbReference type="InterPro" id="IPR050161">
    <property type="entry name" value="Siro_Cobalamin_biosynth"/>
</dbReference>
<evidence type="ECO:0000259" key="7">
    <source>
        <dbReference type="Pfam" id="PF00590"/>
    </source>
</evidence>
<organism evidence="8">
    <name type="scientific">marine sediment metagenome</name>
    <dbReference type="NCBI Taxonomy" id="412755"/>
    <lineage>
        <taxon>unclassified sequences</taxon>
        <taxon>metagenomes</taxon>
        <taxon>ecological metagenomes</taxon>
    </lineage>
</organism>
<keyword evidence="4" id="KW-0489">Methyltransferase</keyword>
<sequence length="252" mass="27332">MKVYFIGCGPGDKDLLTLKAKSLIEKSDVIIYAGSLIDKDILSFAKVSASLHDSAKLNLDQLTTLFNQAKEDNKLVARLHSGDTALYGAINEQIAILDELNIDYEVVPGVSSFLAAAASLKTELTAPDISQSVIITRISGKTKVPEAESLSSFAKHKATICIFLSIHKIDEVVDELLSGYTQSTPIAVVYKASRSEELIIRSSLGDIAKKVKDAKVSKTALIIVGEALNNKNNVSKLYDKKFAHMFREAAKS</sequence>
<dbReference type="PANTHER" id="PTHR45790">
    <property type="entry name" value="SIROHEME SYNTHASE-RELATED"/>
    <property type="match status" value="1"/>
</dbReference>
<dbReference type="InterPro" id="IPR014777">
    <property type="entry name" value="4pyrrole_Mease_sub1"/>
</dbReference>
<proteinExistence type="inferred from homology"/>
<dbReference type="PANTHER" id="PTHR45790:SF4">
    <property type="entry name" value="COBALT-PRECORRIN-4 C(11)-METHYLTRANSFERASE"/>
    <property type="match status" value="1"/>
</dbReference>
<dbReference type="InterPro" id="IPR003043">
    <property type="entry name" value="Uropor_MeTrfase_CS"/>
</dbReference>
<evidence type="ECO:0000313" key="8">
    <source>
        <dbReference type="EMBL" id="KKL66393.1"/>
    </source>
</evidence>
<comment type="pathway">
    <text evidence="1">Cofactor biosynthesis; adenosylcobalamin biosynthesis.</text>
</comment>
<dbReference type="AlphaFoldDB" id="A0A0F9DX10"/>
<gene>
    <name evidence="8" type="ORF">LCGC14_2145430</name>
</gene>
<evidence type="ECO:0000256" key="5">
    <source>
        <dbReference type="ARBA" id="ARBA00022679"/>
    </source>
</evidence>
<evidence type="ECO:0000256" key="3">
    <source>
        <dbReference type="ARBA" id="ARBA00022573"/>
    </source>
</evidence>
<evidence type="ECO:0000256" key="2">
    <source>
        <dbReference type="ARBA" id="ARBA00005879"/>
    </source>
</evidence>
<dbReference type="NCBIfam" id="TIGR01465">
    <property type="entry name" value="cobM_cbiF"/>
    <property type="match status" value="1"/>
</dbReference>
<evidence type="ECO:0000256" key="6">
    <source>
        <dbReference type="ARBA" id="ARBA00022691"/>
    </source>
</evidence>
<accession>A0A0F9DX10</accession>
<dbReference type="Gene3D" id="3.40.1010.10">
    <property type="entry name" value="Cobalt-precorrin-4 Transmethylase, Domain 1"/>
    <property type="match status" value="1"/>
</dbReference>
<comment type="caution">
    <text evidence="8">The sequence shown here is derived from an EMBL/GenBank/DDBJ whole genome shotgun (WGS) entry which is preliminary data.</text>
</comment>
<dbReference type="Pfam" id="PF00590">
    <property type="entry name" value="TP_methylase"/>
    <property type="match status" value="1"/>
</dbReference>
<keyword evidence="3" id="KW-0169">Cobalamin biosynthesis</keyword>
<dbReference type="InterPro" id="IPR014776">
    <property type="entry name" value="4pyrrole_Mease_sub2"/>
</dbReference>
<dbReference type="GO" id="GO:0009236">
    <property type="term" value="P:cobalamin biosynthetic process"/>
    <property type="evidence" value="ECO:0007669"/>
    <property type="project" value="UniProtKB-UniPathway"/>
</dbReference>